<feature type="transmembrane region" description="Helical" evidence="1">
    <location>
        <begin position="186"/>
        <end position="211"/>
    </location>
</feature>
<reference evidence="3" key="1">
    <citation type="submission" date="2022-11" db="EMBL/GenBank/DDBJ databases">
        <title>Dyadobacter pollutisoli sp. nov., isolated from plastic dumped soil.</title>
        <authorList>
            <person name="Kim J.M."/>
            <person name="Kim K.R."/>
            <person name="Lee J.K."/>
            <person name="Hao L."/>
            <person name="Jeon C.O."/>
        </authorList>
    </citation>
    <scope>NUCLEOTIDE SEQUENCE</scope>
    <source>
        <strain evidence="3">U1</strain>
    </source>
</reference>
<evidence type="ECO:0000313" key="3">
    <source>
        <dbReference type="EMBL" id="WAC12372.1"/>
    </source>
</evidence>
<accession>A0A9E8NDL3</accession>
<name>A0A9E8NDL3_9BACT</name>
<dbReference type="Proteomes" id="UP001164653">
    <property type="component" value="Chromosome"/>
</dbReference>
<keyword evidence="4" id="KW-1185">Reference proteome</keyword>
<feature type="domain" description="Chemotaxis methyl-accepting receptor HlyB-like 4HB MCP" evidence="2">
    <location>
        <begin position="6"/>
        <end position="185"/>
    </location>
</feature>
<dbReference type="AlphaFoldDB" id="A0A9E8NDL3"/>
<evidence type="ECO:0000256" key="1">
    <source>
        <dbReference type="SAM" id="Phobius"/>
    </source>
</evidence>
<evidence type="ECO:0000313" key="4">
    <source>
        <dbReference type="Proteomes" id="UP001164653"/>
    </source>
</evidence>
<organism evidence="3 4">
    <name type="scientific">Dyadobacter pollutisoli</name>
    <dbReference type="NCBI Taxonomy" id="2910158"/>
    <lineage>
        <taxon>Bacteria</taxon>
        <taxon>Pseudomonadati</taxon>
        <taxon>Bacteroidota</taxon>
        <taxon>Cytophagia</taxon>
        <taxon>Cytophagales</taxon>
        <taxon>Spirosomataceae</taxon>
        <taxon>Dyadobacter</taxon>
    </lineage>
</organism>
<dbReference type="InterPro" id="IPR024478">
    <property type="entry name" value="HlyB_4HB_MCP"/>
</dbReference>
<protein>
    <submittedName>
        <fullName evidence="3">MCP four helix bundle domain-containing protein</fullName>
    </submittedName>
</protein>
<dbReference type="RefSeq" id="WP_244824739.1">
    <property type="nucleotide sequence ID" value="NZ_CP112998.1"/>
</dbReference>
<keyword evidence="1" id="KW-0812">Transmembrane</keyword>
<keyword evidence="1" id="KW-1133">Transmembrane helix</keyword>
<sequence length="233" mass="25983">MKWSFVIQQKLKAALLLGGIMVLIIMATLLSRYNMQGIDRSFSSIYQDRLIPATTIIYLTENLYGKRLSLEKHLFAQDVQSAEYVKAALHHHNKSIDSLIGVFEKTYLVDQEAKSLDVFKRQVDEYSELENRILHLCAAGTPDEGRSLFAGAGARTFQGTIANLNELAGIQSDIGKNLMKESKSNIASFGIISFLQIALAVIIGLMILVLIRNSQIISKPKISGEKSQYFNLN</sequence>
<dbReference type="KEGG" id="dpf:ON006_00115"/>
<gene>
    <name evidence="3" type="ORF">ON006_00115</name>
</gene>
<proteinExistence type="predicted"/>
<dbReference type="EMBL" id="CP112998">
    <property type="protein sequence ID" value="WAC12372.1"/>
    <property type="molecule type" value="Genomic_DNA"/>
</dbReference>
<keyword evidence="1" id="KW-0472">Membrane</keyword>
<evidence type="ECO:0000259" key="2">
    <source>
        <dbReference type="Pfam" id="PF12729"/>
    </source>
</evidence>
<feature type="transmembrane region" description="Helical" evidence="1">
    <location>
        <begin position="12"/>
        <end position="30"/>
    </location>
</feature>
<dbReference type="Pfam" id="PF12729">
    <property type="entry name" value="4HB_MCP_1"/>
    <property type="match status" value="1"/>
</dbReference>